<comment type="function">
    <text evidence="7">One of the primary rRNA binding proteins, it binds directly near the 3'-end of the 23S rRNA, where it nucleates assembly of the 50S subunit.</text>
</comment>
<feature type="compositionally biased region" description="Basic and acidic residues" evidence="8">
    <location>
        <begin position="236"/>
        <end position="251"/>
    </location>
</feature>
<dbReference type="Pfam" id="PF00297">
    <property type="entry name" value="Ribosomal_L3"/>
    <property type="match status" value="1"/>
</dbReference>
<evidence type="ECO:0000256" key="5">
    <source>
        <dbReference type="ARBA" id="ARBA00023274"/>
    </source>
</evidence>
<reference evidence="9" key="1">
    <citation type="journal article" date="2015" name="ISME J.">
        <title>Aquifer environment selects for microbial species cohorts in sediment and groundwater.</title>
        <authorList>
            <person name="Hug L.A."/>
            <person name="Thomas B.C."/>
            <person name="Brown C.T."/>
            <person name="Frischkorn K.R."/>
            <person name="Williams K.H."/>
            <person name="Tringe S.G."/>
            <person name="Banfield J.F."/>
        </authorList>
    </citation>
    <scope>NUCLEOTIDE SEQUENCE</scope>
</reference>
<dbReference type="GO" id="GO:0019843">
    <property type="term" value="F:rRNA binding"/>
    <property type="evidence" value="ECO:0007669"/>
    <property type="project" value="UniProtKB-UniRule"/>
</dbReference>
<dbReference type="EMBL" id="KT007036">
    <property type="protein sequence ID" value="AKQ04348.1"/>
    <property type="molecule type" value="Genomic_DNA"/>
</dbReference>
<dbReference type="PANTHER" id="PTHR11229">
    <property type="entry name" value="50S RIBOSOMAL PROTEIN L3"/>
    <property type="match status" value="1"/>
</dbReference>
<dbReference type="GO" id="GO:0003735">
    <property type="term" value="F:structural constituent of ribosome"/>
    <property type="evidence" value="ECO:0007669"/>
    <property type="project" value="UniProtKB-UniRule"/>
</dbReference>
<keyword evidence="4 7" id="KW-0689">Ribosomal protein</keyword>
<evidence type="ECO:0000256" key="6">
    <source>
        <dbReference type="ARBA" id="ARBA00035243"/>
    </source>
</evidence>
<dbReference type="SUPFAM" id="SSF50447">
    <property type="entry name" value="Translation proteins"/>
    <property type="match status" value="1"/>
</dbReference>
<dbReference type="GO" id="GO:0022625">
    <property type="term" value="C:cytosolic large ribosomal subunit"/>
    <property type="evidence" value="ECO:0007669"/>
    <property type="project" value="TreeGrafter"/>
</dbReference>
<comment type="similarity">
    <text evidence="1 7">Belongs to the universal ribosomal protein uL3 family.</text>
</comment>
<dbReference type="NCBIfam" id="TIGR03625">
    <property type="entry name" value="L3_bact"/>
    <property type="match status" value="1"/>
</dbReference>
<dbReference type="FunFam" id="2.40.30.10:FF:000004">
    <property type="entry name" value="50S ribosomal protein L3"/>
    <property type="match status" value="1"/>
</dbReference>
<sequence length="251" mass="27339">MLNTLLGQKEKMSHTFVEGQRVPVTFVKTGPCVVTQIKNKDRDGYWSIQLGFGDKKLKNTTKQLEGHLREVIKDNKAPRFLREVRVESEPKLKVGDIVLAKDIFKKGDVVAVTGTSKGKGFAGVVKRWGFAGGPKTHGQSDRQRAPGSIGQGTTPGRVLKGKKMGGRMGNERVTVKNLIVVDVDEEKNEVVVSGAIPGRPGGLILLKKLHSGSLDDLVQETPQPQIVEGEEESPAEEAKPEVKEGENKNES</sequence>
<comment type="subunit">
    <text evidence="7">Part of the 50S ribosomal subunit. Forms a cluster with proteins L14 and L19.</text>
</comment>
<keyword evidence="3 7" id="KW-0694">RNA-binding</keyword>
<proteinExistence type="inferred from homology"/>
<accession>A0A0H4T8Z2</accession>
<organism evidence="9">
    <name type="scientific">uncultured Microgenomates bacterium Rifle_16ft_4_minimus_5036</name>
    <dbReference type="NCBI Taxonomy" id="1665119"/>
    <lineage>
        <taxon>Bacteria</taxon>
        <taxon>Candidatus Microgenomatota</taxon>
        <taxon>environmental samples</taxon>
    </lineage>
</organism>
<name>A0A0H4T8Z2_9BACT</name>
<evidence type="ECO:0000256" key="7">
    <source>
        <dbReference type="HAMAP-Rule" id="MF_01325"/>
    </source>
</evidence>
<dbReference type="Gene3D" id="3.30.160.810">
    <property type="match status" value="1"/>
</dbReference>
<dbReference type="InterPro" id="IPR009000">
    <property type="entry name" value="Transl_B-barrel_sf"/>
</dbReference>
<evidence type="ECO:0000256" key="3">
    <source>
        <dbReference type="ARBA" id="ARBA00022884"/>
    </source>
</evidence>
<dbReference type="GO" id="GO:0006412">
    <property type="term" value="P:translation"/>
    <property type="evidence" value="ECO:0007669"/>
    <property type="project" value="UniProtKB-UniRule"/>
</dbReference>
<dbReference type="InterPro" id="IPR019927">
    <property type="entry name" value="Ribosomal_uL3_bac/org-type"/>
</dbReference>
<evidence type="ECO:0000256" key="2">
    <source>
        <dbReference type="ARBA" id="ARBA00022730"/>
    </source>
</evidence>
<evidence type="ECO:0000256" key="4">
    <source>
        <dbReference type="ARBA" id="ARBA00022980"/>
    </source>
</evidence>
<feature type="region of interest" description="Disordered" evidence="8">
    <location>
        <begin position="132"/>
        <end position="167"/>
    </location>
</feature>
<dbReference type="PANTHER" id="PTHR11229:SF16">
    <property type="entry name" value="LARGE RIBOSOMAL SUBUNIT PROTEIN UL3C"/>
    <property type="match status" value="1"/>
</dbReference>
<evidence type="ECO:0000256" key="1">
    <source>
        <dbReference type="ARBA" id="ARBA00006540"/>
    </source>
</evidence>
<feature type="region of interest" description="Disordered" evidence="8">
    <location>
        <begin position="215"/>
        <end position="251"/>
    </location>
</feature>
<evidence type="ECO:0000313" key="9">
    <source>
        <dbReference type="EMBL" id="AKQ04348.1"/>
    </source>
</evidence>
<keyword evidence="5 7" id="KW-0687">Ribonucleoprotein</keyword>
<dbReference type="AlphaFoldDB" id="A0A0H4T8Z2"/>
<dbReference type="Gene3D" id="2.40.30.10">
    <property type="entry name" value="Translation factors"/>
    <property type="match status" value="1"/>
</dbReference>
<keyword evidence="2 7" id="KW-0699">rRNA-binding</keyword>
<dbReference type="InterPro" id="IPR000597">
    <property type="entry name" value="Ribosomal_uL3"/>
</dbReference>
<gene>
    <name evidence="7 9" type="primary">rplC</name>
</gene>
<protein>
    <recommendedName>
        <fullName evidence="6 7">Large ribosomal subunit protein uL3</fullName>
    </recommendedName>
</protein>
<dbReference type="HAMAP" id="MF_01325_B">
    <property type="entry name" value="Ribosomal_uL3_B"/>
    <property type="match status" value="1"/>
</dbReference>
<evidence type="ECO:0000256" key="8">
    <source>
        <dbReference type="SAM" id="MobiDB-lite"/>
    </source>
</evidence>